<dbReference type="EMBL" id="JBJQND010000004">
    <property type="protein sequence ID" value="KAL3879231.1"/>
    <property type="molecule type" value="Genomic_DNA"/>
</dbReference>
<dbReference type="InterPro" id="IPR031981">
    <property type="entry name" value="MIEAP_C"/>
</dbReference>
<evidence type="ECO:0000313" key="3">
    <source>
        <dbReference type="EMBL" id="KAL3879231.1"/>
    </source>
</evidence>
<dbReference type="AlphaFoldDB" id="A0ABD3WZ36"/>
<evidence type="ECO:0000313" key="4">
    <source>
        <dbReference type="Proteomes" id="UP001634394"/>
    </source>
</evidence>
<gene>
    <name evidence="3" type="ORF">ACJMK2_031537</name>
</gene>
<name>A0ABD3WZ36_SINWO</name>
<dbReference type="Pfam" id="PF16026">
    <property type="entry name" value="MIEAP"/>
    <property type="match status" value="1"/>
</dbReference>
<keyword evidence="4" id="KW-1185">Reference proteome</keyword>
<reference evidence="3 4" key="1">
    <citation type="submission" date="2024-11" db="EMBL/GenBank/DDBJ databases">
        <title>Chromosome-level genome assembly of the freshwater bivalve Anodonta woodiana.</title>
        <authorList>
            <person name="Chen X."/>
        </authorList>
    </citation>
    <scope>NUCLEOTIDE SEQUENCE [LARGE SCALE GENOMIC DNA]</scope>
    <source>
        <strain evidence="3">MN2024</strain>
        <tissue evidence="3">Gills</tissue>
    </source>
</reference>
<comment type="caution">
    <text evidence="3">The sequence shown here is derived from an EMBL/GenBank/DDBJ whole genome shotgun (WGS) entry which is preliminary data.</text>
</comment>
<protein>
    <recommendedName>
        <fullName evidence="2">Mitochondria-eating protein C-terminal domain-containing protein</fullName>
    </recommendedName>
</protein>
<evidence type="ECO:0000259" key="2">
    <source>
        <dbReference type="Pfam" id="PF16026"/>
    </source>
</evidence>
<dbReference type="Proteomes" id="UP001634394">
    <property type="component" value="Unassembled WGS sequence"/>
</dbReference>
<evidence type="ECO:0000256" key="1">
    <source>
        <dbReference type="SAM" id="Coils"/>
    </source>
</evidence>
<sequence>MLNSEKTIIGLRDENNELRNRLSKLASDRLTYENTDITDLSDEIRPSKVTEKMSELYDNQWTSAFEEMKANRVDDEEAIGVLLKIVMETNEVCKVMVSSHYQKLKEACIWFDSSPADVENKEKIKIFKTGKISIEMKQDIKHIWRESSKKVLKQVIPIIRRTVAEKFGIPLLQMTRTPLYMKECAELCWMMHIQEKPMHLDVSVPDRDGNTIFDTEKFRSYTKTGQHVAFVVWPALYLFEGGSLLKKGVAQGL</sequence>
<feature type="domain" description="Mitochondria-eating protein C-terminal" evidence="2">
    <location>
        <begin position="45"/>
        <end position="250"/>
    </location>
</feature>
<feature type="coiled-coil region" evidence="1">
    <location>
        <begin position="1"/>
        <end position="35"/>
    </location>
</feature>
<organism evidence="3 4">
    <name type="scientific">Sinanodonta woodiana</name>
    <name type="common">Chinese pond mussel</name>
    <name type="synonym">Anodonta woodiana</name>
    <dbReference type="NCBI Taxonomy" id="1069815"/>
    <lineage>
        <taxon>Eukaryota</taxon>
        <taxon>Metazoa</taxon>
        <taxon>Spiralia</taxon>
        <taxon>Lophotrochozoa</taxon>
        <taxon>Mollusca</taxon>
        <taxon>Bivalvia</taxon>
        <taxon>Autobranchia</taxon>
        <taxon>Heteroconchia</taxon>
        <taxon>Palaeoheterodonta</taxon>
        <taxon>Unionida</taxon>
        <taxon>Unionoidea</taxon>
        <taxon>Unionidae</taxon>
        <taxon>Unioninae</taxon>
        <taxon>Sinanodonta</taxon>
    </lineage>
</organism>
<accession>A0ABD3WZ36</accession>
<keyword evidence="1" id="KW-0175">Coiled coil</keyword>
<proteinExistence type="predicted"/>